<dbReference type="SUPFAM" id="SSF56349">
    <property type="entry name" value="DNA breaking-rejoining enzymes"/>
    <property type="match status" value="1"/>
</dbReference>
<name>A0A8B6BQH8_MYTGA</name>
<keyword evidence="2" id="KW-0233">DNA recombination</keyword>
<evidence type="ECO:0000313" key="4">
    <source>
        <dbReference type="EMBL" id="VDH93566.1"/>
    </source>
</evidence>
<reference evidence="4" key="1">
    <citation type="submission" date="2018-11" db="EMBL/GenBank/DDBJ databases">
        <authorList>
            <person name="Alioto T."/>
            <person name="Alioto T."/>
        </authorList>
    </citation>
    <scope>NUCLEOTIDE SEQUENCE</scope>
</reference>
<dbReference type="OrthoDB" id="6144476at2759"/>
<feature type="domain" description="Tyr recombinase" evidence="3">
    <location>
        <begin position="571"/>
        <end position="774"/>
    </location>
</feature>
<dbReference type="PANTHER" id="PTHR35617">
    <property type="entry name" value="PHAGE_INTEGRASE DOMAIN-CONTAINING PROTEIN"/>
    <property type="match status" value="1"/>
</dbReference>
<dbReference type="InterPro" id="IPR013762">
    <property type="entry name" value="Integrase-like_cat_sf"/>
</dbReference>
<proteinExistence type="predicted"/>
<dbReference type="GO" id="GO:0003677">
    <property type="term" value="F:DNA binding"/>
    <property type="evidence" value="ECO:0007669"/>
    <property type="project" value="UniProtKB-KW"/>
</dbReference>
<dbReference type="InterPro" id="IPR002104">
    <property type="entry name" value="Integrase_catalytic"/>
</dbReference>
<evidence type="ECO:0000313" key="5">
    <source>
        <dbReference type="Proteomes" id="UP000596742"/>
    </source>
</evidence>
<dbReference type="Pfam" id="PF00589">
    <property type="entry name" value="Phage_integrase"/>
    <property type="match status" value="1"/>
</dbReference>
<gene>
    <name evidence="4" type="ORF">MGAL_10B093405</name>
</gene>
<dbReference type="PANTHER" id="PTHR35617:SF3">
    <property type="entry name" value="CORE-BINDING (CB) DOMAIN-CONTAINING PROTEIN"/>
    <property type="match status" value="1"/>
</dbReference>
<dbReference type="AlphaFoldDB" id="A0A8B6BQH8"/>
<evidence type="ECO:0000256" key="2">
    <source>
        <dbReference type="ARBA" id="ARBA00023172"/>
    </source>
</evidence>
<dbReference type="Gene3D" id="1.10.443.10">
    <property type="entry name" value="Intergrase catalytic core"/>
    <property type="match status" value="1"/>
</dbReference>
<dbReference type="PROSITE" id="PS51898">
    <property type="entry name" value="TYR_RECOMBINASE"/>
    <property type="match status" value="1"/>
</dbReference>
<dbReference type="Proteomes" id="UP000596742">
    <property type="component" value="Unassembled WGS sequence"/>
</dbReference>
<dbReference type="InterPro" id="IPR010998">
    <property type="entry name" value="Integrase_recombinase_N"/>
</dbReference>
<comment type="caution">
    <text evidence="4">The sequence shown here is derived from an EMBL/GenBank/DDBJ whole genome shotgun (WGS) entry which is preliminary data.</text>
</comment>
<sequence>MEFSENESDEQVIDTHYNIFSDEENEPQVIASDDEFDYELPKIFEDDEKYDEEVSPSLAKVFDNICKKKSDVSVMTREMKIPVNCKSLVAPPVNAEIWQFLERKAKTADLNLQTIQKSLGCGMVPLIRVAEILKSKTPDVKLMRENISKALAILSNTHFELSIKRRMSLKPHIDKKYHQLCNRNEDVGSNLFGDEVGKRLKDINENNKINKNITSSYSRNSNYRGSFRGRSRFLGRRGYQPCQPRQSYQSPRVEGKSEIVWWLENVKTVNGRPIRNDSPSYYLHTDASLNGWGAVFHGKLTQGKENIIPDNLSRNFNDTSEWKLNESVFNEVTKHFFIPDTDLFASRLTKQLNNFVSWFPDPDAYATDAFSFSWHKLYPYIFPPFSQISRVLQKKEDDQVSRAILIVPVWTTQLWYPKLLKALIDFPLKLPQLSNLLTLAHNNQSHTMNTRKNVSYRLSCFRKHLLNQGFSDKTTKIFLKSWRKSTNVQYEYSWRSWVLWCNSRQTSPTSPSVKLLLDYLSMLFQKGRSYSCINSHKSAICQTLTLLGNLSFENNSYIQRFLKGVFNLRPPRPRHLFTWDVGKVLSYLKSLYPLQDLDLKMLTLKCVALIALASAQRSQTLASLNLNSVLSTGTSFIFLVTTLLKTTRPKNIGQDVIIPVFQKKETCPVETLKHYIHRTKDLRKSSKLFISFRTLKAVTSCSIARWLKLVLSNAGINVLKFKAHSYRSASSSAAKRAGISLNDILKTANWASAQTFKKFYCKDIEPDHVDADNDLEIQFWGFSASGDVLSKELTDWRWRNHYSRC</sequence>
<accession>A0A8B6BQH8</accession>
<keyword evidence="5" id="KW-1185">Reference proteome</keyword>
<evidence type="ECO:0000259" key="3">
    <source>
        <dbReference type="PROSITE" id="PS51898"/>
    </source>
</evidence>
<dbReference type="InterPro" id="IPR011010">
    <property type="entry name" value="DNA_brk_join_enz"/>
</dbReference>
<keyword evidence="1" id="KW-0238">DNA-binding</keyword>
<evidence type="ECO:0000256" key="1">
    <source>
        <dbReference type="ARBA" id="ARBA00023125"/>
    </source>
</evidence>
<dbReference type="EMBL" id="UYJE01000471">
    <property type="protein sequence ID" value="VDH93566.1"/>
    <property type="molecule type" value="Genomic_DNA"/>
</dbReference>
<organism evidence="4 5">
    <name type="scientific">Mytilus galloprovincialis</name>
    <name type="common">Mediterranean mussel</name>
    <dbReference type="NCBI Taxonomy" id="29158"/>
    <lineage>
        <taxon>Eukaryota</taxon>
        <taxon>Metazoa</taxon>
        <taxon>Spiralia</taxon>
        <taxon>Lophotrochozoa</taxon>
        <taxon>Mollusca</taxon>
        <taxon>Bivalvia</taxon>
        <taxon>Autobranchia</taxon>
        <taxon>Pteriomorphia</taxon>
        <taxon>Mytilida</taxon>
        <taxon>Mytiloidea</taxon>
        <taxon>Mytilidae</taxon>
        <taxon>Mytilinae</taxon>
        <taxon>Mytilus</taxon>
    </lineage>
</organism>
<protein>
    <recommendedName>
        <fullName evidence="3">Tyr recombinase domain-containing protein</fullName>
    </recommendedName>
</protein>
<dbReference type="GO" id="GO:0006310">
    <property type="term" value="P:DNA recombination"/>
    <property type="evidence" value="ECO:0007669"/>
    <property type="project" value="UniProtKB-KW"/>
</dbReference>
<dbReference type="Gene3D" id="1.10.150.130">
    <property type="match status" value="1"/>
</dbReference>
<dbReference type="GO" id="GO:0015074">
    <property type="term" value="P:DNA integration"/>
    <property type="evidence" value="ECO:0007669"/>
    <property type="project" value="InterPro"/>
</dbReference>
<dbReference type="SUPFAM" id="SSF47823">
    <property type="entry name" value="lambda integrase-like, N-terminal domain"/>
    <property type="match status" value="1"/>
</dbReference>